<sequence length="70" mass="8005">ADERLSEFLGCPFSVEEERDGVIEEISKLCSFNMLKDIEQNKTVEFIGNYEKGRLFRKGEVGDSVNFLTP</sequence>
<dbReference type="Gene3D" id="3.40.50.300">
    <property type="entry name" value="P-loop containing nucleotide triphosphate hydrolases"/>
    <property type="match status" value="1"/>
</dbReference>
<evidence type="ECO:0000259" key="2">
    <source>
        <dbReference type="Pfam" id="PF00685"/>
    </source>
</evidence>
<dbReference type="Pfam" id="PF00685">
    <property type="entry name" value="Sulfotransfer_1"/>
    <property type="match status" value="1"/>
</dbReference>
<dbReference type="GO" id="GO:0008146">
    <property type="term" value="F:sulfotransferase activity"/>
    <property type="evidence" value="ECO:0007669"/>
    <property type="project" value="InterPro"/>
</dbReference>
<keyword evidence="1" id="KW-0808">Transferase</keyword>
<comment type="caution">
    <text evidence="3">The sequence shown here is derived from an EMBL/GenBank/DDBJ whole genome shotgun (WGS) entry which is preliminary data.</text>
</comment>
<dbReference type="AlphaFoldDB" id="A0A9Q0J892"/>
<dbReference type="InterPro" id="IPR027417">
    <property type="entry name" value="P-loop_NTPase"/>
</dbReference>
<feature type="non-terminal residue" evidence="3">
    <location>
        <position position="1"/>
    </location>
</feature>
<feature type="domain" description="Sulfotransferase" evidence="2">
    <location>
        <begin position="3"/>
        <end position="70"/>
    </location>
</feature>
<organism evidence="3 4">
    <name type="scientific">Turnera subulata</name>
    <dbReference type="NCBI Taxonomy" id="218843"/>
    <lineage>
        <taxon>Eukaryota</taxon>
        <taxon>Viridiplantae</taxon>
        <taxon>Streptophyta</taxon>
        <taxon>Embryophyta</taxon>
        <taxon>Tracheophyta</taxon>
        <taxon>Spermatophyta</taxon>
        <taxon>Magnoliopsida</taxon>
        <taxon>eudicotyledons</taxon>
        <taxon>Gunneridae</taxon>
        <taxon>Pentapetalae</taxon>
        <taxon>rosids</taxon>
        <taxon>fabids</taxon>
        <taxon>Malpighiales</taxon>
        <taxon>Passifloraceae</taxon>
        <taxon>Turnera</taxon>
    </lineage>
</organism>
<reference evidence="3" key="1">
    <citation type="submission" date="2022-02" db="EMBL/GenBank/DDBJ databases">
        <authorList>
            <person name="Henning P.M."/>
            <person name="McCubbin A.G."/>
            <person name="Shore J.S."/>
        </authorList>
    </citation>
    <scope>NUCLEOTIDE SEQUENCE</scope>
    <source>
        <strain evidence="3">F60SS</strain>
        <tissue evidence="3">Leaves</tissue>
    </source>
</reference>
<accession>A0A9Q0J892</accession>
<dbReference type="EMBL" id="JAKUCV010005414">
    <property type="protein sequence ID" value="KAJ4831285.1"/>
    <property type="molecule type" value="Genomic_DNA"/>
</dbReference>
<proteinExistence type="inferred from homology"/>
<dbReference type="SUPFAM" id="SSF52540">
    <property type="entry name" value="P-loop containing nucleoside triphosphate hydrolases"/>
    <property type="match status" value="1"/>
</dbReference>
<evidence type="ECO:0000256" key="1">
    <source>
        <dbReference type="RuleBase" id="RU361155"/>
    </source>
</evidence>
<dbReference type="OrthoDB" id="205623at2759"/>
<dbReference type="InterPro" id="IPR000863">
    <property type="entry name" value="Sulfotransferase_dom"/>
</dbReference>
<dbReference type="EC" id="2.8.2.-" evidence="1"/>
<name>A0A9Q0J892_9ROSI</name>
<evidence type="ECO:0000313" key="4">
    <source>
        <dbReference type="Proteomes" id="UP001141552"/>
    </source>
</evidence>
<comment type="similarity">
    <text evidence="1">Belongs to the sulfotransferase 1 family.</text>
</comment>
<dbReference type="Proteomes" id="UP001141552">
    <property type="component" value="Unassembled WGS sequence"/>
</dbReference>
<keyword evidence="4" id="KW-1185">Reference proteome</keyword>
<gene>
    <name evidence="3" type="ORF">Tsubulata_038031</name>
</gene>
<reference evidence="3" key="2">
    <citation type="journal article" date="2023" name="Plants (Basel)">
        <title>Annotation of the Turnera subulata (Passifloraceae) Draft Genome Reveals the S-Locus Evolved after the Divergence of Turneroideae from Passifloroideae in a Stepwise Manner.</title>
        <authorList>
            <person name="Henning P.M."/>
            <person name="Roalson E.H."/>
            <person name="Mir W."/>
            <person name="McCubbin A.G."/>
            <person name="Shore J.S."/>
        </authorList>
    </citation>
    <scope>NUCLEOTIDE SEQUENCE</scope>
    <source>
        <strain evidence="3">F60SS</strain>
    </source>
</reference>
<protein>
    <recommendedName>
        <fullName evidence="1">Sulfotransferase</fullName>
        <ecNumber evidence="1">2.8.2.-</ecNumber>
    </recommendedName>
</protein>
<evidence type="ECO:0000313" key="3">
    <source>
        <dbReference type="EMBL" id="KAJ4831285.1"/>
    </source>
</evidence>